<gene>
    <name evidence="2" type="ORF">G3A56_02065</name>
</gene>
<evidence type="ECO:0000313" key="3">
    <source>
        <dbReference type="Proteomes" id="UP000464865"/>
    </source>
</evidence>
<name>A0A7L5BDH2_9HYPH</name>
<proteinExistence type="predicted"/>
<reference evidence="2 3" key="1">
    <citation type="submission" date="2020-02" db="EMBL/GenBank/DDBJ databases">
        <title>Plant-Promoting Endophytic Bacterium Rhizobium oryzihabitans sp. nov., Isolated from the Root of Rice.</title>
        <authorList>
            <person name="zhao J."/>
            <person name="Zhang G."/>
        </authorList>
    </citation>
    <scope>NUCLEOTIDE SEQUENCE [LARGE SCALE GENOMIC DNA]</scope>
    <source>
        <strain evidence="2 3">M15</strain>
    </source>
</reference>
<dbReference type="Pfam" id="PF08972">
    <property type="entry name" value="DUF1902"/>
    <property type="match status" value="1"/>
</dbReference>
<dbReference type="Proteomes" id="UP000464865">
    <property type="component" value="Chromosome M15-11"/>
</dbReference>
<keyword evidence="3" id="KW-1185">Reference proteome</keyword>
<dbReference type="EMBL" id="CP048632">
    <property type="protein sequence ID" value="QIB36928.1"/>
    <property type="molecule type" value="Genomic_DNA"/>
</dbReference>
<dbReference type="RefSeq" id="WP_164056100.1">
    <property type="nucleotide sequence ID" value="NZ_CP048632.1"/>
</dbReference>
<dbReference type="InterPro" id="IPR035069">
    <property type="entry name" value="TTHA1013/TTHA0281-like"/>
</dbReference>
<accession>A0A7L5BDH2</accession>
<sequence length="91" mass="10318">MTVHTNHTFIEIDVKQHKETGMMIATSKQVRGLFVHGDTMEELNDRIPEAIVALMEAKGHKNVIVRPAEEVSLESIGFETQTRRFELQEAA</sequence>
<dbReference type="InterPro" id="IPR015066">
    <property type="entry name" value="DUF1902"/>
</dbReference>
<organism evidence="2 3">
    <name type="scientific">Rhizobium oryzihabitans</name>
    <dbReference type="NCBI Taxonomy" id="2267833"/>
    <lineage>
        <taxon>Bacteria</taxon>
        <taxon>Pseudomonadati</taxon>
        <taxon>Pseudomonadota</taxon>
        <taxon>Alphaproteobacteria</taxon>
        <taxon>Hyphomicrobiales</taxon>
        <taxon>Rhizobiaceae</taxon>
        <taxon>Rhizobium/Agrobacterium group</taxon>
        <taxon>Rhizobium</taxon>
    </lineage>
</organism>
<evidence type="ECO:0000313" key="2">
    <source>
        <dbReference type="EMBL" id="QIB36928.1"/>
    </source>
</evidence>
<feature type="domain" description="DUF1902" evidence="1">
    <location>
        <begin position="12"/>
        <end position="59"/>
    </location>
</feature>
<dbReference type="AlphaFoldDB" id="A0A7L5BDH2"/>
<dbReference type="Gene3D" id="3.30.2390.10">
    <property type="entry name" value="TTHA1013-like"/>
    <property type="match status" value="1"/>
</dbReference>
<dbReference type="SUPFAM" id="SSF143100">
    <property type="entry name" value="TTHA1013/TTHA0281-like"/>
    <property type="match status" value="1"/>
</dbReference>
<evidence type="ECO:0000259" key="1">
    <source>
        <dbReference type="Pfam" id="PF08972"/>
    </source>
</evidence>
<dbReference type="KEGG" id="roy:G3A56_02065"/>
<protein>
    <submittedName>
        <fullName evidence="2">DUF1902 domain-containing protein</fullName>
    </submittedName>
</protein>